<keyword evidence="2" id="KW-1185">Reference proteome</keyword>
<dbReference type="STRING" id="1245910.OY14_03315"/>
<sequence length="136" mass="16022">MGITVFYLFSIFTSFVMGSSMESVKDNVSKSTIFYYDIEEVEFPYAQKQTLQFIAKTHLKYAVFNFDKNKMFSYTFVFDKKLISQYSIFLEVKKKFGEATLATPLNYFWDLGECIIVLNKNILRMTLKSYIANYNK</sequence>
<evidence type="ECO:0000313" key="1">
    <source>
        <dbReference type="EMBL" id="AJA90453.1"/>
    </source>
</evidence>
<name>A0A0A7UYE9_9SPIR</name>
<dbReference type="AlphaFoldDB" id="A0A0A7UYE9"/>
<dbReference type="EMBL" id="CP009910">
    <property type="protein sequence ID" value="AJA90453.1"/>
    <property type="molecule type" value="Genomic_DNA"/>
</dbReference>
<dbReference type="Proteomes" id="UP000030940">
    <property type="component" value="Chromosome"/>
</dbReference>
<organism evidence="1 2">
    <name type="scientific">Borreliella chilensis</name>
    <dbReference type="NCBI Taxonomy" id="1245910"/>
    <lineage>
        <taxon>Bacteria</taxon>
        <taxon>Pseudomonadati</taxon>
        <taxon>Spirochaetota</taxon>
        <taxon>Spirochaetia</taxon>
        <taxon>Spirochaetales</taxon>
        <taxon>Borreliaceae</taxon>
        <taxon>Borreliella</taxon>
    </lineage>
</organism>
<accession>A0A0A7UYE9</accession>
<reference evidence="1 2" key="1">
    <citation type="journal article" date="2015" name="Genome Announc.">
        <title>Genome Sequence of Borrelia chilensis VA1, a South American Member of the Lyme Borreliosis Group.</title>
        <authorList>
            <person name="Huang W."/>
            <person name="Ojaimi C."/>
            <person name="Fallon J.T."/>
            <person name="Travisany D."/>
            <person name="Maass A."/>
            <person name="Ivanova L."/>
            <person name="Tomova A."/>
            <person name="Gonzalez-Acuna D."/>
            <person name="Godfrey H.P."/>
            <person name="Cabello F.C."/>
        </authorList>
    </citation>
    <scope>NUCLEOTIDE SEQUENCE [LARGE SCALE GENOMIC DNA]</scope>
    <source>
        <strain evidence="1 2">VA1</strain>
    </source>
</reference>
<evidence type="ECO:0000313" key="2">
    <source>
        <dbReference type="Proteomes" id="UP000030940"/>
    </source>
</evidence>
<dbReference type="HOGENOM" id="CLU_1871415_0_0_12"/>
<dbReference type="KEGG" id="bchi:OY14_03315"/>
<protein>
    <submittedName>
        <fullName evidence="1">Uncharacterized protein</fullName>
    </submittedName>
</protein>
<proteinExistence type="predicted"/>
<gene>
    <name evidence="1" type="ORF">OY14_03315</name>
</gene>